<feature type="compositionally biased region" description="Low complexity" evidence="1">
    <location>
        <begin position="650"/>
        <end position="690"/>
    </location>
</feature>
<keyword evidence="2" id="KW-0812">Transmembrane</keyword>
<sequence>MLRLLAALFVLTNAVAALVGVGVVLGLRKWRQVRAWWVLLAGVALLLAMLLGFTLGPPYVRWALELVPTVVDAMVSSGPRGVPAAVGPLVEERWTAWLLGQLPLAIALGCTIGAGLSMYVRRHDAPWRQPTRNRSVMSREKAMRRTTKMETWAPAPKAAKPAPSRKGSGAREAREAPPATVHDVKVRVGIDQGTGRPADVPLAAFLQHCWIDGASGFGKTTDIITLVRGALEAPAAQPLRIPLIYLNLKPDPEVTEAMRRIAHRAGRRFLHVSLDGQLRYNPIRHGTAGAVATRIVEVEAAAVDGGFSEPFHKANGQELLGYATRALDELVARDRTYERGGKRLPWRRDLHHLHRIMRLSTLMSVRHHLSGDLQLDLADYAEELEEIPRKRESAEGMRARIGKMLTSAVGPLLGEDAEGLNLEDALRAGDVVVFDLDSMQDTVAATSMANLAIKDLQAVLGHLGSQSWNRTGDKVTRMAMIVVDEFSALGGDAVVDLLQRGRTNGAAVVLATQDVGSVVESSEGLLTTILTNTNVQVVHVQSERAEDYAKSWGTQQAMAETTQVFEDRTLLGTLTSKSGQGSLRTVKEFVIHPDVLRKLGPGEAILATRHPWQQRRVLVQRAMPKPLTEEELAATEESAPPPAELPEQPEPAAAEEPAQEPPATAAPEPAPAPESAGEEQPAAPEAGPTTEDVDPWGHDDDFSLFDHDTEEQQ</sequence>
<comment type="caution">
    <text evidence="3">The sequence shown here is derived from an EMBL/GenBank/DDBJ whole genome shotgun (WGS) entry which is preliminary data.</text>
</comment>
<keyword evidence="2" id="KW-1133">Transmembrane helix</keyword>
<feature type="region of interest" description="Disordered" evidence="1">
    <location>
        <begin position="629"/>
        <end position="713"/>
    </location>
</feature>
<evidence type="ECO:0000256" key="2">
    <source>
        <dbReference type="SAM" id="Phobius"/>
    </source>
</evidence>
<name>A0ABW4Q0F1_9MICO</name>
<evidence type="ECO:0000313" key="4">
    <source>
        <dbReference type="Proteomes" id="UP001597280"/>
    </source>
</evidence>
<dbReference type="CDD" id="cd01127">
    <property type="entry name" value="TrwB_TraG_TraD_VirD4"/>
    <property type="match status" value="1"/>
</dbReference>
<feature type="transmembrane region" description="Helical" evidence="2">
    <location>
        <begin position="6"/>
        <end position="27"/>
    </location>
</feature>
<reference evidence="4" key="1">
    <citation type="journal article" date="2019" name="Int. J. Syst. Evol. Microbiol.">
        <title>The Global Catalogue of Microorganisms (GCM) 10K type strain sequencing project: providing services to taxonomists for standard genome sequencing and annotation.</title>
        <authorList>
            <consortium name="The Broad Institute Genomics Platform"/>
            <consortium name="The Broad Institute Genome Sequencing Center for Infectious Disease"/>
            <person name="Wu L."/>
            <person name="Ma J."/>
        </authorList>
    </citation>
    <scope>NUCLEOTIDE SEQUENCE [LARGE SCALE GENOMIC DNA]</scope>
    <source>
        <strain evidence="4">JCM 11650</strain>
    </source>
</reference>
<gene>
    <name evidence="3" type="ORF">ACFSDA_15980</name>
</gene>
<accession>A0ABW4Q0F1</accession>
<evidence type="ECO:0000256" key="1">
    <source>
        <dbReference type="SAM" id="MobiDB-lite"/>
    </source>
</evidence>
<feature type="transmembrane region" description="Helical" evidence="2">
    <location>
        <begin position="36"/>
        <end position="56"/>
    </location>
</feature>
<feature type="compositionally biased region" description="Low complexity" evidence="1">
    <location>
        <begin position="153"/>
        <end position="162"/>
    </location>
</feature>
<feature type="region of interest" description="Disordered" evidence="1">
    <location>
        <begin position="145"/>
        <end position="179"/>
    </location>
</feature>
<evidence type="ECO:0000313" key="3">
    <source>
        <dbReference type="EMBL" id="MFD1836562.1"/>
    </source>
</evidence>
<protein>
    <recommendedName>
        <fullName evidence="5">TraD/TraG TraM recognition site domain-containing protein</fullName>
    </recommendedName>
</protein>
<dbReference type="Proteomes" id="UP001597280">
    <property type="component" value="Unassembled WGS sequence"/>
</dbReference>
<organism evidence="3 4">
    <name type="scientific">Brachybacterium rhamnosum</name>
    <dbReference type="NCBI Taxonomy" id="173361"/>
    <lineage>
        <taxon>Bacteria</taxon>
        <taxon>Bacillati</taxon>
        <taxon>Actinomycetota</taxon>
        <taxon>Actinomycetes</taxon>
        <taxon>Micrococcales</taxon>
        <taxon>Dermabacteraceae</taxon>
        <taxon>Brachybacterium</taxon>
    </lineage>
</organism>
<proteinExistence type="predicted"/>
<dbReference type="Gene3D" id="3.40.50.300">
    <property type="entry name" value="P-loop containing nucleotide triphosphate hydrolases"/>
    <property type="match status" value="1"/>
</dbReference>
<feature type="compositionally biased region" description="Basic and acidic residues" evidence="1">
    <location>
        <begin position="695"/>
        <end position="707"/>
    </location>
</feature>
<dbReference type="InterPro" id="IPR027417">
    <property type="entry name" value="P-loop_NTPase"/>
</dbReference>
<dbReference type="EMBL" id="JBHUFL010000004">
    <property type="protein sequence ID" value="MFD1836562.1"/>
    <property type="molecule type" value="Genomic_DNA"/>
</dbReference>
<dbReference type="SUPFAM" id="SSF52540">
    <property type="entry name" value="P-loop containing nucleoside triphosphate hydrolases"/>
    <property type="match status" value="1"/>
</dbReference>
<evidence type="ECO:0008006" key="5">
    <source>
        <dbReference type="Google" id="ProtNLM"/>
    </source>
</evidence>
<keyword evidence="2" id="KW-0472">Membrane</keyword>
<keyword evidence="4" id="KW-1185">Reference proteome</keyword>